<reference evidence="1 2" key="1">
    <citation type="submission" date="2019-12" db="EMBL/GenBank/DDBJ databases">
        <title>Genome sequenceing of Clostridium bovifaecis.</title>
        <authorList>
            <person name="Yao Y."/>
        </authorList>
    </citation>
    <scope>NUCLEOTIDE SEQUENCE [LARGE SCALE GENOMIC DNA]</scope>
    <source>
        <strain evidence="1 2">BXX</strain>
    </source>
</reference>
<sequence>MVLKRLKCCFCRLKTIDVDLIFGIEGQCEETLKKDFKTAFEAGATQVSTYPFMIFLC</sequence>
<dbReference type="SUPFAM" id="SSF102114">
    <property type="entry name" value="Radical SAM enzymes"/>
    <property type="match status" value="1"/>
</dbReference>
<dbReference type="Proteomes" id="UP000422764">
    <property type="component" value="Chromosome"/>
</dbReference>
<evidence type="ECO:0000313" key="2">
    <source>
        <dbReference type="Proteomes" id="UP000422764"/>
    </source>
</evidence>
<protein>
    <submittedName>
        <fullName evidence="1">Uncharacterized protein</fullName>
    </submittedName>
</protein>
<gene>
    <name evidence="1" type="ORF">GOM49_10325</name>
</gene>
<dbReference type="EMBL" id="CP046522">
    <property type="protein sequence ID" value="QGU95430.1"/>
    <property type="molecule type" value="Genomic_DNA"/>
</dbReference>
<proteinExistence type="predicted"/>
<accession>A0A6I6ET31</accession>
<dbReference type="AlphaFoldDB" id="A0A6I6ET31"/>
<organism evidence="1 2">
    <name type="scientific">Clostridium bovifaecis</name>
    <dbReference type="NCBI Taxonomy" id="2184719"/>
    <lineage>
        <taxon>Bacteria</taxon>
        <taxon>Bacillati</taxon>
        <taxon>Bacillota</taxon>
        <taxon>Clostridia</taxon>
        <taxon>Eubacteriales</taxon>
        <taxon>Clostridiaceae</taxon>
        <taxon>Clostridium</taxon>
    </lineage>
</organism>
<keyword evidence="2" id="KW-1185">Reference proteome</keyword>
<name>A0A6I6ET31_9CLOT</name>
<evidence type="ECO:0000313" key="1">
    <source>
        <dbReference type="EMBL" id="QGU95430.1"/>
    </source>
</evidence>
<dbReference type="InterPro" id="IPR058240">
    <property type="entry name" value="rSAM_sf"/>
</dbReference>